<keyword evidence="3" id="KW-1185">Reference proteome</keyword>
<protein>
    <submittedName>
        <fullName evidence="2">Uncharacterized protein</fullName>
    </submittedName>
</protein>
<gene>
    <name evidence="2" type="ORF">RR42_m3011</name>
</gene>
<proteinExistence type="predicted"/>
<evidence type="ECO:0000313" key="2">
    <source>
        <dbReference type="EMBL" id="AJG20382.1"/>
    </source>
</evidence>
<sequence>MQEANPAPTDTRLEPSGGDLRMDLGAGRMGRAVLPHATASRRLSVPLRAIPPRDQ</sequence>
<evidence type="ECO:0000313" key="3">
    <source>
        <dbReference type="Proteomes" id="UP000031843"/>
    </source>
</evidence>
<evidence type="ECO:0000256" key="1">
    <source>
        <dbReference type="SAM" id="MobiDB-lite"/>
    </source>
</evidence>
<feature type="region of interest" description="Disordered" evidence="1">
    <location>
        <begin position="1"/>
        <end position="24"/>
    </location>
</feature>
<name>A0A0C4Y4S4_9BURK</name>
<reference evidence="2 3" key="1">
    <citation type="journal article" date="2015" name="Genome Announc.">
        <title>Complete Genome Sequence of Cupriavidus basilensis 4G11, Isolated from the Oak Ridge Field Research Center Site.</title>
        <authorList>
            <person name="Ray J."/>
            <person name="Waters R.J."/>
            <person name="Skerker J.M."/>
            <person name="Kuehl J.V."/>
            <person name="Price M.N."/>
            <person name="Huang J."/>
            <person name="Chakraborty R."/>
            <person name="Arkin A.P."/>
            <person name="Deutschbauer A."/>
        </authorList>
    </citation>
    <scope>NUCLEOTIDE SEQUENCE [LARGE SCALE GENOMIC DNA]</scope>
    <source>
        <strain evidence="2">4G11</strain>
    </source>
</reference>
<accession>A0A0C4Y4S4</accession>
<organism evidence="2 3">
    <name type="scientific">Cupriavidus basilensis</name>
    <dbReference type="NCBI Taxonomy" id="68895"/>
    <lineage>
        <taxon>Bacteria</taxon>
        <taxon>Pseudomonadati</taxon>
        <taxon>Pseudomonadota</taxon>
        <taxon>Betaproteobacteria</taxon>
        <taxon>Burkholderiales</taxon>
        <taxon>Burkholderiaceae</taxon>
        <taxon>Cupriavidus</taxon>
    </lineage>
</organism>
<dbReference type="Proteomes" id="UP000031843">
    <property type="component" value="Chromosome main"/>
</dbReference>
<dbReference type="AlphaFoldDB" id="A0A0C4Y4S4"/>
<dbReference type="EMBL" id="CP010536">
    <property type="protein sequence ID" value="AJG20382.1"/>
    <property type="molecule type" value="Genomic_DNA"/>
</dbReference>
<dbReference type="KEGG" id="cbw:RR42_m3011"/>